<reference evidence="1 2" key="1">
    <citation type="journal article" date="2012" name="J. Bacteriol.">
        <title>Complete genome sequence of Mycoplasma wenyonii strain Massachusetts.</title>
        <authorList>
            <person name="Dos Santos A.P."/>
            <person name="Guimaraes A.M."/>
            <person name="do Nascimento N.C."/>
            <person name="Sanmiguel P.J."/>
            <person name="Messick J.B."/>
        </authorList>
    </citation>
    <scope>NUCLEOTIDE SEQUENCE [LARGE SCALE GENOMIC DNA]</scope>
    <source>
        <strain evidence="1 2">Massachusetts</strain>
    </source>
</reference>
<organism evidence="1 2">
    <name type="scientific">Mycoplasma wenyonii (strain Massachusetts)</name>
    <name type="common">Eperythrozoon wenyonii</name>
    <dbReference type="NCBI Taxonomy" id="1197325"/>
    <lineage>
        <taxon>Bacteria</taxon>
        <taxon>Bacillati</taxon>
        <taxon>Mycoplasmatota</taxon>
        <taxon>Mollicutes</taxon>
        <taxon>Mycoplasmataceae</taxon>
        <taxon>Mycoplasma</taxon>
    </lineage>
</organism>
<dbReference type="Proteomes" id="UP000009005">
    <property type="component" value="Chromosome"/>
</dbReference>
<proteinExistence type="predicted"/>
<accession>I6YBJ9</accession>
<name>I6YBJ9_MYCWM</name>
<evidence type="ECO:0000313" key="2">
    <source>
        <dbReference type="Proteomes" id="UP000009005"/>
    </source>
</evidence>
<dbReference type="AlphaFoldDB" id="I6YBJ9"/>
<dbReference type="EMBL" id="CP003703">
    <property type="protein sequence ID" value="AFN65376.1"/>
    <property type="molecule type" value="Genomic_DNA"/>
</dbReference>
<dbReference type="RefSeq" id="WP_014850085.1">
    <property type="nucleotide sequence ID" value="NC_018149.1"/>
</dbReference>
<dbReference type="HOGENOM" id="CLU_106274_1_0_14"/>
<dbReference type="STRING" id="1197325.WEN_02965"/>
<protein>
    <submittedName>
        <fullName evidence="1">Uncharacterized protein</fullName>
    </submittedName>
</protein>
<dbReference type="PATRIC" id="fig|1197325.3.peg.639"/>
<evidence type="ECO:0000313" key="1">
    <source>
        <dbReference type="EMBL" id="AFN65376.1"/>
    </source>
</evidence>
<keyword evidence="2" id="KW-1185">Reference proteome</keyword>
<sequence length="202" mass="23280">MSLTLVKRTIQIFAGLGSVSTASLVPSFIGKGEENKLPKRDRQISNNHSEEPKEENVLQRAVQMMESKEGNQKGEKRCFWLFAEKNWFELLMCVNMKTLKPITLFYYTWKDKELKEVMDMTYNGTSILKMTFESRGTKDLPIHLRTSFAWYRRGTKSFIPSSHCQMERVGETSAYTLTCKDPNHTEARGLTKRVVPELPSGK</sequence>
<gene>
    <name evidence="1" type="ordered locus">WEN_02965</name>
</gene>
<dbReference type="OrthoDB" id="402795at2"/>
<dbReference type="KEGG" id="mwe:WEN_02965"/>